<keyword evidence="3" id="KW-0680">Restriction system</keyword>
<keyword evidence="5" id="KW-1185">Reference proteome</keyword>
<proteinExistence type="predicted"/>
<accession>A0A4R1R0R1</accession>
<comment type="caution">
    <text evidence="4">The sequence shown here is derived from an EMBL/GenBank/DDBJ whole genome shotgun (WGS) entry which is preliminary data.</text>
</comment>
<evidence type="ECO:0000313" key="4">
    <source>
        <dbReference type="EMBL" id="TCL58876.1"/>
    </source>
</evidence>
<sequence length="160" mass="18306">MTDLKRVYATPTEETALSELGSFAGKWSEKYPKEAGFEVICAFDNDKECATIYPKVTANNNFIYRDLKDISPKELSYTDIIIGKIIVQGFSFTHKIKIDQNGVNNSIFNIIHNGFPQMFLLEAPSIMLTKNRGEEFKYILGSYEEIGYKVVYHVFEESAY</sequence>
<organism evidence="4 5">
    <name type="scientific">Kineothrix alysoides</name>
    <dbReference type="NCBI Taxonomy" id="1469948"/>
    <lineage>
        <taxon>Bacteria</taxon>
        <taxon>Bacillati</taxon>
        <taxon>Bacillota</taxon>
        <taxon>Clostridia</taxon>
        <taxon>Lachnospirales</taxon>
        <taxon>Lachnospiraceae</taxon>
        <taxon>Kineothrix</taxon>
    </lineage>
</organism>
<dbReference type="STRING" id="1469948.GCA_000732725_01752"/>
<dbReference type="Proteomes" id="UP000295718">
    <property type="component" value="Unassembled WGS sequence"/>
</dbReference>
<dbReference type="InterPro" id="IPR029063">
    <property type="entry name" value="SAM-dependent_MTases_sf"/>
</dbReference>
<dbReference type="GO" id="GO:0009307">
    <property type="term" value="P:DNA restriction-modification system"/>
    <property type="evidence" value="ECO:0007669"/>
    <property type="project" value="UniProtKB-KW"/>
</dbReference>
<evidence type="ECO:0000313" key="5">
    <source>
        <dbReference type="Proteomes" id="UP000295718"/>
    </source>
</evidence>
<keyword evidence="1 4" id="KW-0489">Methyltransferase</keyword>
<reference evidence="4 5" key="1">
    <citation type="submission" date="2019-03" db="EMBL/GenBank/DDBJ databases">
        <title>Genomic Encyclopedia of Type Strains, Phase IV (KMG-IV): sequencing the most valuable type-strain genomes for metagenomic binning, comparative biology and taxonomic classification.</title>
        <authorList>
            <person name="Goeker M."/>
        </authorList>
    </citation>
    <scope>NUCLEOTIDE SEQUENCE [LARGE SCALE GENOMIC DNA]</scope>
    <source>
        <strain evidence="4 5">DSM 100556</strain>
    </source>
</reference>
<dbReference type="Pfam" id="PF00145">
    <property type="entry name" value="DNA_methylase"/>
    <property type="match status" value="1"/>
</dbReference>
<keyword evidence="2" id="KW-0808">Transferase</keyword>
<evidence type="ECO:0000256" key="1">
    <source>
        <dbReference type="ARBA" id="ARBA00022603"/>
    </source>
</evidence>
<dbReference type="InterPro" id="IPR001525">
    <property type="entry name" value="C5_MeTfrase"/>
</dbReference>
<evidence type="ECO:0000256" key="3">
    <source>
        <dbReference type="ARBA" id="ARBA00022747"/>
    </source>
</evidence>
<dbReference type="SUPFAM" id="SSF53335">
    <property type="entry name" value="S-adenosyl-L-methionine-dependent methyltransferases"/>
    <property type="match status" value="1"/>
</dbReference>
<name>A0A4R1R0R1_9FIRM</name>
<dbReference type="GO" id="GO:0008168">
    <property type="term" value="F:methyltransferase activity"/>
    <property type="evidence" value="ECO:0007669"/>
    <property type="project" value="UniProtKB-KW"/>
</dbReference>
<gene>
    <name evidence="4" type="ORF">EDD76_10546</name>
</gene>
<dbReference type="EMBL" id="SLUO01000005">
    <property type="protein sequence ID" value="TCL58876.1"/>
    <property type="molecule type" value="Genomic_DNA"/>
</dbReference>
<evidence type="ECO:0000256" key="2">
    <source>
        <dbReference type="ARBA" id="ARBA00022679"/>
    </source>
</evidence>
<dbReference type="GO" id="GO:0032259">
    <property type="term" value="P:methylation"/>
    <property type="evidence" value="ECO:0007669"/>
    <property type="project" value="UniProtKB-KW"/>
</dbReference>
<protein>
    <submittedName>
        <fullName evidence="4">C-5 cytosine-specific DNA methylase</fullName>
    </submittedName>
</protein>
<dbReference type="Gene3D" id="3.40.50.150">
    <property type="entry name" value="Vaccinia Virus protein VP39"/>
    <property type="match status" value="1"/>
</dbReference>
<dbReference type="AlphaFoldDB" id="A0A4R1R0R1"/>